<dbReference type="PROSITE" id="PS50262">
    <property type="entry name" value="G_PROTEIN_RECEP_F1_2"/>
    <property type="match status" value="1"/>
</dbReference>
<keyword evidence="6 8" id="KW-0675">Receptor</keyword>
<gene>
    <name evidence="8" type="ORF">CGI_10006523</name>
</gene>
<dbReference type="InterPro" id="IPR017452">
    <property type="entry name" value="GPCR_Rhodpsn_7TM"/>
</dbReference>
<organism evidence="8">
    <name type="scientific">Magallana gigas</name>
    <name type="common">Pacific oyster</name>
    <name type="synonym">Crassostrea gigas</name>
    <dbReference type="NCBI Taxonomy" id="29159"/>
    <lineage>
        <taxon>Eukaryota</taxon>
        <taxon>Metazoa</taxon>
        <taxon>Spiralia</taxon>
        <taxon>Lophotrochozoa</taxon>
        <taxon>Mollusca</taxon>
        <taxon>Bivalvia</taxon>
        <taxon>Autobranchia</taxon>
        <taxon>Pteriomorphia</taxon>
        <taxon>Ostreida</taxon>
        <taxon>Ostreoidea</taxon>
        <taxon>Ostreidae</taxon>
        <taxon>Magallana</taxon>
    </lineage>
</organism>
<keyword evidence="5" id="KW-0472">Membrane</keyword>
<reference evidence="8" key="1">
    <citation type="journal article" date="2012" name="Nature">
        <title>The oyster genome reveals stress adaptation and complexity of shell formation.</title>
        <authorList>
            <person name="Zhang G."/>
            <person name="Fang X."/>
            <person name="Guo X."/>
            <person name="Li L."/>
            <person name="Luo R."/>
            <person name="Xu F."/>
            <person name="Yang P."/>
            <person name="Zhang L."/>
            <person name="Wang X."/>
            <person name="Qi H."/>
            <person name="Xiong Z."/>
            <person name="Que H."/>
            <person name="Xie Y."/>
            <person name="Holland P.W."/>
            <person name="Paps J."/>
            <person name="Zhu Y."/>
            <person name="Wu F."/>
            <person name="Chen Y."/>
            <person name="Wang J."/>
            <person name="Peng C."/>
            <person name="Meng J."/>
            <person name="Yang L."/>
            <person name="Liu J."/>
            <person name="Wen B."/>
            <person name="Zhang N."/>
            <person name="Huang Z."/>
            <person name="Zhu Q."/>
            <person name="Feng Y."/>
            <person name="Mount A."/>
            <person name="Hedgecock D."/>
            <person name="Xu Z."/>
            <person name="Liu Y."/>
            <person name="Domazet-Loso T."/>
            <person name="Du Y."/>
            <person name="Sun X."/>
            <person name="Zhang S."/>
            <person name="Liu B."/>
            <person name="Cheng P."/>
            <person name="Jiang X."/>
            <person name="Li J."/>
            <person name="Fan D."/>
            <person name="Wang W."/>
            <person name="Fu W."/>
            <person name="Wang T."/>
            <person name="Wang B."/>
            <person name="Zhang J."/>
            <person name="Peng Z."/>
            <person name="Li Y."/>
            <person name="Li N."/>
            <person name="Wang J."/>
            <person name="Chen M."/>
            <person name="He Y."/>
            <person name="Tan F."/>
            <person name="Song X."/>
            <person name="Zheng Q."/>
            <person name="Huang R."/>
            <person name="Yang H."/>
            <person name="Du X."/>
            <person name="Chen L."/>
            <person name="Yang M."/>
            <person name="Gaffney P.M."/>
            <person name="Wang S."/>
            <person name="Luo L."/>
            <person name="She Z."/>
            <person name="Ming Y."/>
            <person name="Huang W."/>
            <person name="Zhang S."/>
            <person name="Huang B."/>
            <person name="Zhang Y."/>
            <person name="Qu T."/>
            <person name="Ni P."/>
            <person name="Miao G."/>
            <person name="Wang J."/>
            <person name="Wang Q."/>
            <person name="Steinberg C.E."/>
            <person name="Wang H."/>
            <person name="Li N."/>
            <person name="Qian L."/>
            <person name="Zhang G."/>
            <person name="Li Y."/>
            <person name="Yang H."/>
            <person name="Liu X."/>
            <person name="Wang J."/>
            <person name="Yin Y."/>
            <person name="Wang J."/>
        </authorList>
    </citation>
    <scope>NUCLEOTIDE SEQUENCE [LARGE SCALE GENOMIC DNA]</scope>
    <source>
        <strain evidence="8">05x7-T-G4-1.051#20</strain>
    </source>
</reference>
<keyword evidence="2" id="KW-1003">Cell membrane</keyword>
<evidence type="ECO:0000259" key="7">
    <source>
        <dbReference type="PROSITE" id="PS50262"/>
    </source>
</evidence>
<evidence type="ECO:0000256" key="5">
    <source>
        <dbReference type="ARBA" id="ARBA00023136"/>
    </source>
</evidence>
<dbReference type="InParanoid" id="K1PMX5"/>
<evidence type="ECO:0000256" key="1">
    <source>
        <dbReference type="ARBA" id="ARBA00004651"/>
    </source>
</evidence>
<evidence type="ECO:0000256" key="4">
    <source>
        <dbReference type="ARBA" id="ARBA00022989"/>
    </source>
</evidence>
<dbReference type="InterPro" id="IPR000276">
    <property type="entry name" value="GPCR_Rhodpsn"/>
</dbReference>
<dbReference type="GO" id="GO:0005886">
    <property type="term" value="C:plasma membrane"/>
    <property type="evidence" value="ECO:0007669"/>
    <property type="project" value="UniProtKB-SubCell"/>
</dbReference>
<dbReference type="GO" id="GO:0004930">
    <property type="term" value="F:G protein-coupled receptor activity"/>
    <property type="evidence" value="ECO:0007669"/>
    <property type="project" value="InterPro"/>
</dbReference>
<comment type="subcellular location">
    <subcellularLocation>
        <location evidence="1">Cell membrane</location>
        <topology evidence="1">Multi-pass membrane protein</topology>
    </subcellularLocation>
</comment>
<evidence type="ECO:0000256" key="6">
    <source>
        <dbReference type="ARBA" id="ARBA00023170"/>
    </source>
</evidence>
<sequence>MYFIPSTVIIVTCTKLAIRIVQPFSVDLSYLTRSLRKRRENNKRKVAKMVIVIAVAFILTWSPHYLVSITSVLQKSFHKTHIFDKENYVFTMLMTYFFGLANSCMNPLIYNAMSTAFKRRFRATLRRLFCRPFARLMRNG</sequence>
<keyword evidence="3" id="KW-0812">Transmembrane</keyword>
<accession>K1PMX5</accession>
<dbReference type="GO" id="GO:0032870">
    <property type="term" value="P:cellular response to hormone stimulus"/>
    <property type="evidence" value="ECO:0007669"/>
    <property type="project" value="TreeGrafter"/>
</dbReference>
<evidence type="ECO:0000256" key="2">
    <source>
        <dbReference type="ARBA" id="ARBA00022475"/>
    </source>
</evidence>
<dbReference type="PANTHER" id="PTHR24241:SF76">
    <property type="entry name" value="NEUROPEPTIDE SIFAMIDE RECEPTOR"/>
    <property type="match status" value="1"/>
</dbReference>
<dbReference type="EMBL" id="JH818099">
    <property type="protein sequence ID" value="EKC20214.1"/>
    <property type="molecule type" value="Genomic_DNA"/>
</dbReference>
<dbReference type="GO" id="GO:0042277">
    <property type="term" value="F:peptide binding"/>
    <property type="evidence" value="ECO:0007669"/>
    <property type="project" value="TreeGrafter"/>
</dbReference>
<feature type="domain" description="G-protein coupled receptors family 1 profile" evidence="7">
    <location>
        <begin position="1"/>
        <end position="110"/>
    </location>
</feature>
<dbReference type="SUPFAM" id="SSF81321">
    <property type="entry name" value="Family A G protein-coupled receptor-like"/>
    <property type="match status" value="1"/>
</dbReference>
<dbReference type="Pfam" id="PF00001">
    <property type="entry name" value="7tm_1"/>
    <property type="match status" value="1"/>
</dbReference>
<evidence type="ECO:0000313" key="8">
    <source>
        <dbReference type="EMBL" id="EKC20214.1"/>
    </source>
</evidence>
<dbReference type="HOGENOM" id="CLU_1837033_0_0_1"/>
<dbReference type="PRINTS" id="PR00237">
    <property type="entry name" value="GPCRRHODOPSN"/>
</dbReference>
<name>K1PMX5_MAGGI</name>
<keyword evidence="4" id="KW-1133">Transmembrane helix</keyword>
<dbReference type="Gene3D" id="1.20.1070.10">
    <property type="entry name" value="Rhodopsin 7-helix transmembrane proteins"/>
    <property type="match status" value="1"/>
</dbReference>
<proteinExistence type="predicted"/>
<dbReference type="PANTHER" id="PTHR24241">
    <property type="entry name" value="NEUROPEPTIDE RECEPTOR-RELATED G-PROTEIN COUPLED RECEPTOR"/>
    <property type="match status" value="1"/>
</dbReference>
<protein>
    <submittedName>
        <fullName evidence="8">G-protein coupled receptor 54</fullName>
    </submittedName>
</protein>
<dbReference type="AlphaFoldDB" id="K1PMX5"/>
<evidence type="ECO:0000256" key="3">
    <source>
        <dbReference type="ARBA" id="ARBA00022692"/>
    </source>
</evidence>